<feature type="compositionally biased region" description="Acidic residues" evidence="1">
    <location>
        <begin position="99"/>
        <end position="116"/>
    </location>
</feature>
<evidence type="ECO:0000256" key="1">
    <source>
        <dbReference type="SAM" id="MobiDB-lite"/>
    </source>
</evidence>
<proteinExistence type="predicted"/>
<evidence type="ECO:0000313" key="2">
    <source>
        <dbReference type="Ensembl" id="ENSSTUP00000091499.1"/>
    </source>
</evidence>
<reference evidence="2" key="1">
    <citation type="submission" date="2025-08" db="UniProtKB">
        <authorList>
            <consortium name="Ensembl"/>
        </authorList>
    </citation>
    <scope>IDENTIFICATION</scope>
</reference>
<dbReference type="OMA" id="GHIHPNI"/>
<keyword evidence="3" id="KW-1185">Reference proteome</keyword>
<dbReference type="AlphaFoldDB" id="A0A674D7E3"/>
<feature type="compositionally biased region" description="Basic and acidic residues" evidence="1">
    <location>
        <begin position="144"/>
        <end position="173"/>
    </location>
</feature>
<protein>
    <submittedName>
        <fullName evidence="2">Uncharacterized protein</fullName>
    </submittedName>
</protein>
<dbReference type="Proteomes" id="UP000472277">
    <property type="component" value="Chromosome 34"/>
</dbReference>
<sequence>MGQHGDIYDDNGYIHLDIQANFVISPPREDRNYCLIHSSFNASIPKPAHVTMETWREAGPRIGAELEFEVCQLDSDTVGVLLIRGRMDRKHFDPNDPAEQLEEPDTEPALEPDLEPSQDLPDATGKLKRRRKKNRGGDCSNNTRQEKKKEKNVTRQKDEERAVEWRSPVELKGRNSSGYHSDKLNRKRKRGDDIVSCLHGDSETPKTKKKKNKYDCDTD</sequence>
<accession>A0A674D7E3</accession>
<dbReference type="Gene3D" id="2.40.50.1060">
    <property type="match status" value="1"/>
</dbReference>
<organism evidence="2 3">
    <name type="scientific">Salmo trutta</name>
    <name type="common">Brown trout</name>
    <dbReference type="NCBI Taxonomy" id="8032"/>
    <lineage>
        <taxon>Eukaryota</taxon>
        <taxon>Metazoa</taxon>
        <taxon>Chordata</taxon>
        <taxon>Craniata</taxon>
        <taxon>Vertebrata</taxon>
        <taxon>Euteleostomi</taxon>
        <taxon>Actinopterygii</taxon>
        <taxon>Neopterygii</taxon>
        <taxon>Teleostei</taxon>
        <taxon>Protacanthopterygii</taxon>
        <taxon>Salmoniformes</taxon>
        <taxon>Salmonidae</taxon>
        <taxon>Salmoninae</taxon>
        <taxon>Salmo</taxon>
    </lineage>
</organism>
<dbReference type="InParanoid" id="A0A674D7E3"/>
<dbReference type="GeneTree" id="ENSGT00940000168253"/>
<feature type="region of interest" description="Disordered" evidence="1">
    <location>
        <begin position="89"/>
        <end position="219"/>
    </location>
</feature>
<name>A0A674D7E3_SALTR</name>
<dbReference type="Ensembl" id="ENSSTUT00000097343.1">
    <property type="protein sequence ID" value="ENSSTUP00000091499.1"/>
    <property type="gene ID" value="ENSSTUG00000040210.1"/>
</dbReference>
<evidence type="ECO:0000313" key="3">
    <source>
        <dbReference type="Proteomes" id="UP000472277"/>
    </source>
</evidence>
<reference evidence="2" key="2">
    <citation type="submission" date="2025-09" db="UniProtKB">
        <authorList>
            <consortium name="Ensembl"/>
        </authorList>
    </citation>
    <scope>IDENTIFICATION</scope>
</reference>